<organism evidence="2">
    <name type="scientific">Culicoides sonorensis</name>
    <name type="common">Biting midge</name>
    <dbReference type="NCBI Taxonomy" id="179676"/>
    <lineage>
        <taxon>Eukaryota</taxon>
        <taxon>Metazoa</taxon>
        <taxon>Ecdysozoa</taxon>
        <taxon>Arthropoda</taxon>
        <taxon>Hexapoda</taxon>
        <taxon>Insecta</taxon>
        <taxon>Pterygota</taxon>
        <taxon>Neoptera</taxon>
        <taxon>Endopterygota</taxon>
        <taxon>Diptera</taxon>
        <taxon>Nematocera</taxon>
        <taxon>Chironomoidea</taxon>
        <taxon>Ceratopogonidae</taxon>
        <taxon>Ceratopogoninae</taxon>
        <taxon>Culicoides</taxon>
        <taxon>Monoculicoides</taxon>
    </lineage>
</organism>
<dbReference type="EMBL" id="UFQT01000035">
    <property type="protein sequence ID" value="SSX18324.1"/>
    <property type="molecule type" value="Genomic_DNA"/>
</dbReference>
<reference evidence="2" key="1">
    <citation type="submission" date="2018-04" db="EMBL/GenBank/DDBJ databases">
        <authorList>
            <person name="Go L.Y."/>
            <person name="Mitchell J.A."/>
        </authorList>
    </citation>
    <scope>NUCLEOTIDE SEQUENCE</scope>
    <source>
        <tissue evidence="2">Whole organism</tissue>
    </source>
</reference>
<proteinExistence type="predicted"/>
<reference evidence="3" key="2">
    <citation type="submission" date="2018-07" db="EMBL/GenBank/DDBJ databases">
        <authorList>
            <person name="Quirk P.G."/>
            <person name="Krulwich T.A."/>
        </authorList>
    </citation>
    <scope>NUCLEOTIDE SEQUENCE</scope>
</reference>
<dbReference type="VEuPathDB" id="VectorBase:CSON009150"/>
<keyword evidence="1" id="KW-0732">Signal</keyword>
<gene>
    <name evidence="2" type="primary">CSON009150</name>
</gene>
<evidence type="ECO:0000313" key="2">
    <source>
        <dbReference type="EMBL" id="SSW97938.1"/>
    </source>
</evidence>
<dbReference type="AlphaFoldDB" id="A0A336K339"/>
<evidence type="ECO:0000256" key="1">
    <source>
        <dbReference type="SAM" id="SignalP"/>
    </source>
</evidence>
<name>A0A336K339_CULSO</name>
<feature type="signal peptide" evidence="1">
    <location>
        <begin position="1"/>
        <end position="23"/>
    </location>
</feature>
<protein>
    <submittedName>
        <fullName evidence="2">CSON009150 protein</fullName>
    </submittedName>
</protein>
<accession>A0A336K339</accession>
<feature type="chain" id="PRO_5036061992" evidence="1">
    <location>
        <begin position="24"/>
        <end position="84"/>
    </location>
</feature>
<evidence type="ECO:0000313" key="3">
    <source>
        <dbReference type="EMBL" id="SSX18324.1"/>
    </source>
</evidence>
<dbReference type="EMBL" id="UFQS01000035">
    <property type="protein sequence ID" value="SSW97938.1"/>
    <property type="molecule type" value="Genomic_DNA"/>
</dbReference>
<sequence length="84" mass="9227">MKFNAILKILMLFCFFLSISVKAASVKDQSDDESFACKRKVSKLFSYGPTEACKKRCLSYSQGSLLAGLAAKCNDDSCYCEAMG</sequence>